<dbReference type="OrthoDB" id="1162579at2759"/>
<reference evidence="1" key="1">
    <citation type="submission" date="2020-09" db="EMBL/GenBank/DDBJ databases">
        <title>Genome-Enabled Discovery of Anthraquinone Biosynthesis in Senna tora.</title>
        <authorList>
            <person name="Kang S.-H."/>
            <person name="Pandey R.P."/>
            <person name="Lee C.-M."/>
            <person name="Sim J.-S."/>
            <person name="Jeong J.-T."/>
            <person name="Choi B.-S."/>
            <person name="Jung M."/>
            <person name="Ginzburg D."/>
            <person name="Zhao K."/>
            <person name="Won S.Y."/>
            <person name="Oh T.-J."/>
            <person name="Yu Y."/>
            <person name="Kim N.-H."/>
            <person name="Lee O.R."/>
            <person name="Lee T.-H."/>
            <person name="Bashyal P."/>
            <person name="Kim T.-S."/>
            <person name="Lee W.-H."/>
            <person name="Kawkins C."/>
            <person name="Kim C.-K."/>
            <person name="Kim J.S."/>
            <person name="Ahn B.O."/>
            <person name="Rhee S.Y."/>
            <person name="Sohng J.K."/>
        </authorList>
    </citation>
    <scope>NUCLEOTIDE SEQUENCE</scope>
    <source>
        <tissue evidence="1">Leaf</tissue>
    </source>
</reference>
<comment type="caution">
    <text evidence="1">The sequence shown here is derived from an EMBL/GenBank/DDBJ whole genome shotgun (WGS) entry which is preliminary data.</text>
</comment>
<dbReference type="EMBL" id="JAAIUW010000007">
    <property type="protein sequence ID" value="KAF7822692.1"/>
    <property type="molecule type" value="Genomic_DNA"/>
</dbReference>
<evidence type="ECO:0000313" key="1">
    <source>
        <dbReference type="EMBL" id="KAF7822692.1"/>
    </source>
</evidence>
<organism evidence="1 2">
    <name type="scientific">Senna tora</name>
    <dbReference type="NCBI Taxonomy" id="362788"/>
    <lineage>
        <taxon>Eukaryota</taxon>
        <taxon>Viridiplantae</taxon>
        <taxon>Streptophyta</taxon>
        <taxon>Embryophyta</taxon>
        <taxon>Tracheophyta</taxon>
        <taxon>Spermatophyta</taxon>
        <taxon>Magnoliopsida</taxon>
        <taxon>eudicotyledons</taxon>
        <taxon>Gunneridae</taxon>
        <taxon>Pentapetalae</taxon>
        <taxon>rosids</taxon>
        <taxon>fabids</taxon>
        <taxon>Fabales</taxon>
        <taxon>Fabaceae</taxon>
        <taxon>Caesalpinioideae</taxon>
        <taxon>Cassia clade</taxon>
        <taxon>Senna</taxon>
    </lineage>
</organism>
<protein>
    <submittedName>
        <fullName evidence="1">Chilling-induced protein</fullName>
    </submittedName>
</protein>
<name>A0A834TJZ7_9FABA</name>
<accession>A0A834TJZ7</accession>
<evidence type="ECO:0000313" key="2">
    <source>
        <dbReference type="Proteomes" id="UP000634136"/>
    </source>
</evidence>
<gene>
    <name evidence="1" type="ORF">G2W53_020836</name>
</gene>
<proteinExistence type="predicted"/>
<keyword evidence="2" id="KW-1185">Reference proteome</keyword>
<dbReference type="AlphaFoldDB" id="A0A834TJZ7"/>
<dbReference type="Proteomes" id="UP000634136">
    <property type="component" value="Unassembled WGS sequence"/>
</dbReference>
<sequence>MAKRIPLVFSSSKQVPRRLHSSLPSISILSTNTMCFSTAYPHAHAQGSDTVRKTEEVVESIGKAAKDTVETAWDATKKTVENVTETITAEADTNVVDTVEYRSSEDLKGQLGDGCDKIELK</sequence>